<comment type="pathway">
    <text evidence="1 12">Pyrimidine metabolism; CTP biosynthesis via de novo pathway; CTP from UDP: step 2/2.</text>
</comment>
<feature type="domain" description="CTP synthase N-terminal" evidence="14">
    <location>
        <begin position="2"/>
        <end position="255"/>
    </location>
</feature>
<feature type="binding site" evidence="12">
    <location>
        <position position="61"/>
    </location>
    <ligand>
        <name>Mg(2+)</name>
        <dbReference type="ChEBI" id="CHEBI:18420"/>
    </ligand>
</feature>
<keyword evidence="9 12" id="KW-0665">Pyrimidine biosynthesis</keyword>
<dbReference type="Proteomes" id="UP000005306">
    <property type="component" value="Unassembled WGS sequence"/>
</dbReference>
<evidence type="ECO:0000256" key="1">
    <source>
        <dbReference type="ARBA" id="ARBA00005171"/>
    </source>
</evidence>
<dbReference type="PANTHER" id="PTHR11550:SF0">
    <property type="entry name" value="CTP SYNTHASE-RELATED"/>
    <property type="match status" value="1"/>
</dbReference>
<feature type="binding site" evidence="12">
    <location>
        <position position="3"/>
    </location>
    <ligand>
        <name>UTP</name>
        <dbReference type="ChEBI" id="CHEBI:46398"/>
    </ligand>
</feature>
<dbReference type="PROSITE" id="PS51273">
    <property type="entry name" value="GATASE_TYPE_1"/>
    <property type="match status" value="1"/>
</dbReference>
<comment type="similarity">
    <text evidence="2 12">Belongs to the CTP synthase family.</text>
</comment>
<dbReference type="GO" id="GO:0005524">
    <property type="term" value="F:ATP binding"/>
    <property type="evidence" value="ECO:0007669"/>
    <property type="project" value="UniProtKB-KW"/>
</dbReference>
<accession>Q1UZ00</accession>
<proteinExistence type="inferred from homology"/>
<feature type="binding site" evidence="12">
    <location>
        <position position="394"/>
    </location>
    <ligand>
        <name>L-glutamine</name>
        <dbReference type="ChEBI" id="CHEBI:58359"/>
    </ligand>
</feature>
<evidence type="ECO:0000313" key="16">
    <source>
        <dbReference type="Proteomes" id="UP000005306"/>
    </source>
</evidence>
<dbReference type="AlphaFoldDB" id="Q1UZ00"/>
<feature type="binding site" evidence="12">
    <location>
        <position position="212"/>
    </location>
    <ligand>
        <name>UTP</name>
        <dbReference type="ChEBI" id="CHEBI:46398"/>
    </ligand>
</feature>
<feature type="domain" description="Glutamine amidotransferase" evidence="13">
    <location>
        <begin position="291"/>
        <end position="522"/>
    </location>
</feature>
<feature type="region of interest" description="Amidoligase domain" evidence="12">
    <location>
        <begin position="1"/>
        <end position="255"/>
    </location>
</feature>
<comment type="miscellaneous">
    <text evidence="12">CTPSs have evolved a hybrid strategy for distinguishing between UTP and CTP. The overlapping regions of the product feedback inhibitory and substrate sites recognize a common feature in both compounds, the triphosphate moiety. To differentiate isosteric substrate and product pyrimidine rings, an additional pocket far from the expected kinase/ligase catalytic site, specifically recognizes the cytosine and ribose portions of the product inhibitor.</text>
</comment>
<evidence type="ECO:0000256" key="6">
    <source>
        <dbReference type="ARBA" id="ARBA00022840"/>
    </source>
</evidence>
<gene>
    <name evidence="12" type="primary">pyrG</name>
    <name evidence="15" type="ORF">PU1002_01675</name>
</gene>
<reference evidence="15 16" key="1">
    <citation type="submission" date="2006-04" db="EMBL/GenBank/DDBJ databases">
        <authorList>
            <person name="Giovannoni S.J."/>
            <person name="Cho J.-C."/>
            <person name="Ferriera S."/>
            <person name="Johnson J."/>
            <person name="Kravitz S."/>
            <person name="Halpern A."/>
            <person name="Remington K."/>
            <person name="Beeson K."/>
            <person name="Tran B."/>
            <person name="Rogers Y.-H."/>
            <person name="Friedman R."/>
            <person name="Venter J.C."/>
        </authorList>
    </citation>
    <scope>NUCLEOTIDE SEQUENCE [LARGE SCALE GENOMIC DNA]</scope>
    <source>
        <strain evidence="15 16">HTCC1002</strain>
    </source>
</reference>
<keyword evidence="4 12" id="KW-0479">Metal-binding</keyword>
<keyword evidence="6 12" id="KW-0067">ATP-binding</keyword>
<feature type="binding site" evidence="12">
    <location>
        <begin position="136"/>
        <end position="138"/>
    </location>
    <ligand>
        <name>CTP</name>
        <dbReference type="ChEBI" id="CHEBI:37563"/>
        <note>allosteric inhibitor</note>
    </ligand>
</feature>
<feature type="binding site" evidence="12">
    <location>
        <position position="230"/>
    </location>
    <ligand>
        <name>ATP</name>
        <dbReference type="ChEBI" id="CHEBI:30616"/>
    </ligand>
</feature>
<dbReference type="CDD" id="cd01746">
    <property type="entry name" value="GATase1_CTP_Synthase"/>
    <property type="match status" value="1"/>
</dbReference>
<comment type="subunit">
    <text evidence="12">Homotetramer.</text>
</comment>
<comment type="activity regulation">
    <text evidence="12">Allosterically activated by GTP, when glutamine is the substrate; GTP has no effect on the reaction when ammonia is the substrate. The allosteric effector GTP functions by stabilizing the protein conformation that binds the tetrahedral intermediate(s) formed during glutamine hydrolysis. Inhibited by the product CTP, via allosteric rather than competitive inhibition.</text>
</comment>
<dbReference type="PANTHER" id="PTHR11550">
    <property type="entry name" value="CTP SYNTHASE"/>
    <property type="match status" value="1"/>
</dbReference>
<feature type="binding site" evidence="12">
    <location>
        <begin position="4"/>
        <end position="9"/>
    </location>
    <ligand>
        <name>ATP</name>
        <dbReference type="ChEBI" id="CHEBI:30616"/>
    </ligand>
</feature>
<evidence type="ECO:0000256" key="5">
    <source>
        <dbReference type="ARBA" id="ARBA00022741"/>
    </source>
</evidence>
<feature type="binding site" evidence="12">
    <location>
        <begin position="176"/>
        <end position="181"/>
    </location>
    <ligand>
        <name>CTP</name>
        <dbReference type="ChEBI" id="CHEBI:37563"/>
        <note>allosteric inhibitor</note>
    </ligand>
</feature>
<feature type="binding site" evidence="12">
    <location>
        <position position="458"/>
    </location>
    <ligand>
        <name>L-glutamine</name>
        <dbReference type="ChEBI" id="CHEBI:58359"/>
    </ligand>
</feature>
<dbReference type="FunFam" id="3.40.50.880:FF:000002">
    <property type="entry name" value="CTP synthase"/>
    <property type="match status" value="1"/>
</dbReference>
<keyword evidence="7 12" id="KW-0460">Magnesium</keyword>
<evidence type="ECO:0000256" key="9">
    <source>
        <dbReference type="ARBA" id="ARBA00022975"/>
    </source>
</evidence>
<dbReference type="CDD" id="cd03113">
    <property type="entry name" value="CTPS_N"/>
    <property type="match status" value="1"/>
</dbReference>
<dbReference type="InterPro" id="IPR004468">
    <property type="entry name" value="CTP_synthase"/>
</dbReference>
<dbReference type="EMBL" id="AAPV01000002">
    <property type="protein sequence ID" value="EAS84391.1"/>
    <property type="molecule type" value="Genomic_DNA"/>
</dbReference>
<dbReference type="Gene3D" id="3.40.50.880">
    <property type="match status" value="1"/>
</dbReference>
<evidence type="ECO:0000259" key="14">
    <source>
        <dbReference type="Pfam" id="PF06418"/>
    </source>
</evidence>
<dbReference type="GO" id="GO:0044210">
    <property type="term" value="P:'de novo' CTP biosynthetic process"/>
    <property type="evidence" value="ECO:0007669"/>
    <property type="project" value="UniProtKB-UniRule"/>
</dbReference>
<evidence type="ECO:0000256" key="4">
    <source>
        <dbReference type="ARBA" id="ARBA00022723"/>
    </source>
</evidence>
<dbReference type="InterPro" id="IPR029062">
    <property type="entry name" value="Class_I_gatase-like"/>
</dbReference>
<evidence type="ECO:0000256" key="8">
    <source>
        <dbReference type="ARBA" id="ARBA00022962"/>
    </source>
</evidence>
<dbReference type="InterPro" id="IPR033828">
    <property type="entry name" value="GATase1_CTP_Synthase"/>
</dbReference>
<comment type="caution">
    <text evidence="12">Lacks conserved residue(s) required for the propagation of feature annotation.</text>
</comment>
<feature type="binding site" evidence="12">
    <location>
        <begin position="176"/>
        <end position="181"/>
    </location>
    <ligand>
        <name>UTP</name>
        <dbReference type="ChEBI" id="CHEBI:46398"/>
    </ligand>
</feature>
<comment type="caution">
    <text evidence="15">The sequence shown here is derived from an EMBL/GenBank/DDBJ whole genome shotgun (WGS) entry which is preliminary data.</text>
</comment>
<dbReference type="GO" id="GO:0019856">
    <property type="term" value="P:pyrimidine nucleobase biosynthetic process"/>
    <property type="evidence" value="ECO:0007669"/>
    <property type="project" value="TreeGrafter"/>
</dbReference>
<feature type="active site" evidence="12">
    <location>
        <position position="503"/>
    </location>
</feature>
<dbReference type="HAMAP" id="MF_01227">
    <property type="entry name" value="PyrG"/>
    <property type="match status" value="1"/>
</dbReference>
<dbReference type="UniPathway" id="UPA00159">
    <property type="reaction ID" value="UER00277"/>
</dbReference>
<dbReference type="FunFam" id="3.40.50.300:FF:000009">
    <property type="entry name" value="CTP synthase"/>
    <property type="match status" value="1"/>
</dbReference>
<feature type="active site" evidence="12">
    <location>
        <position position="505"/>
    </location>
</feature>
<evidence type="ECO:0000313" key="15">
    <source>
        <dbReference type="EMBL" id="EAS84391.1"/>
    </source>
</evidence>
<keyword evidence="3 12" id="KW-0436">Ligase</keyword>
<evidence type="ECO:0000256" key="2">
    <source>
        <dbReference type="ARBA" id="ARBA00007533"/>
    </source>
</evidence>
<feature type="binding site" evidence="12">
    <location>
        <begin position="371"/>
        <end position="374"/>
    </location>
    <ligand>
        <name>L-glutamine</name>
        <dbReference type="ChEBI" id="CHEBI:58359"/>
    </ligand>
</feature>
<comment type="function">
    <text evidence="11 12">Catalyzes the ATP-dependent amination of UTP to CTP with either L-glutamine or ammonia as the source of nitrogen. Regulates intracellular CTP levels through interactions with the four ribonucleotide triphosphates.</text>
</comment>
<evidence type="ECO:0000259" key="13">
    <source>
        <dbReference type="Pfam" id="PF00117"/>
    </source>
</evidence>
<evidence type="ECO:0000256" key="3">
    <source>
        <dbReference type="ARBA" id="ARBA00022598"/>
    </source>
</evidence>
<dbReference type="GO" id="GO:0046872">
    <property type="term" value="F:metal ion binding"/>
    <property type="evidence" value="ECO:0007669"/>
    <property type="project" value="UniProtKB-KW"/>
</dbReference>
<dbReference type="InterPro" id="IPR017926">
    <property type="entry name" value="GATASE"/>
</dbReference>
<dbReference type="EC" id="6.3.4.2" evidence="12"/>
<dbReference type="GO" id="GO:0003883">
    <property type="term" value="F:CTP synthase activity"/>
    <property type="evidence" value="ECO:0007669"/>
    <property type="project" value="UniProtKB-UniRule"/>
</dbReference>
<feature type="binding site" evidence="12">
    <location>
        <position position="61"/>
    </location>
    <ligand>
        <name>ATP</name>
        <dbReference type="ChEBI" id="CHEBI:30616"/>
    </ligand>
</feature>
<dbReference type="InterPro" id="IPR017456">
    <property type="entry name" value="CTP_synthase_N"/>
</dbReference>
<evidence type="ECO:0000256" key="12">
    <source>
        <dbReference type="HAMAP-Rule" id="MF_01227"/>
    </source>
</evidence>
<dbReference type="Gene3D" id="3.40.50.300">
    <property type="entry name" value="P-loop containing nucleotide triphosphate hydrolases"/>
    <property type="match status" value="1"/>
</dbReference>
<dbReference type="NCBIfam" id="NF003792">
    <property type="entry name" value="PRK05380.1"/>
    <property type="match status" value="1"/>
</dbReference>
<evidence type="ECO:0000256" key="7">
    <source>
        <dbReference type="ARBA" id="ARBA00022842"/>
    </source>
</evidence>
<sequence length="528" mass="59817">MVSSLGKGLSSASLAYLLQSRGYKVRIRKLDPYLNVDPGTMSPFQHGEVFVTDDGAETDLDLGHYERFSGVSAKKSDNITTGKIYSDVLRKERKGEYLGKTVQVIPHITDRIKQFIKHDSSKEDFVICEIGGIVGDIESLPFVEAIRQFANDVGKKNALFIHLTLVPYLKASDEIKTKPTQHSVKELRSIGIQPDIIICRSERPIPLDHRKKISLFCNVDIKNVIETVDVRTIYEAPMSFFKEKLDLQVLNYFKLKSKKPANLNPWKKITKIILHNKKQVNIAIIGKYVELKDAYKSLDEALTHGGIDNKVKVNLVRIDSEKLKISEIKKKLKNISGILIPGGFGKRGTDGKIEAIKHARLNKIPFLGICYGMQMAIIEFARNQLNLKNATSSEFDKKGLPIIGLINEWTKDGKKIKGTDKDLGGTMRLGSYDAKLKDNSKISKIYKSKLIKERHRHRYEVNIAFKDKFEKKGMIFSGLSPDNKLPEIIELKNHPWFIGVQFHPEFKSRPLAPHPLFSSFIKAAKNHK</sequence>
<feature type="binding site" evidence="12">
    <location>
        <position position="129"/>
    </location>
    <ligand>
        <name>Mg(2+)</name>
        <dbReference type="ChEBI" id="CHEBI:18420"/>
    </ligand>
</feature>
<dbReference type="GO" id="GO:0005829">
    <property type="term" value="C:cytosol"/>
    <property type="evidence" value="ECO:0007669"/>
    <property type="project" value="TreeGrafter"/>
</dbReference>
<dbReference type="Pfam" id="PF06418">
    <property type="entry name" value="CTP_synth_N"/>
    <property type="match status" value="1"/>
</dbReference>
<dbReference type="Pfam" id="PF00117">
    <property type="entry name" value="GATase"/>
    <property type="match status" value="1"/>
</dbReference>
<comment type="catalytic activity">
    <reaction evidence="12">
        <text>L-glutamine + H2O = L-glutamate + NH4(+)</text>
        <dbReference type="Rhea" id="RHEA:15889"/>
        <dbReference type="ChEBI" id="CHEBI:15377"/>
        <dbReference type="ChEBI" id="CHEBI:28938"/>
        <dbReference type="ChEBI" id="CHEBI:29985"/>
        <dbReference type="ChEBI" id="CHEBI:58359"/>
    </reaction>
</comment>
<dbReference type="SUPFAM" id="SSF52540">
    <property type="entry name" value="P-loop containing nucleoside triphosphate hydrolases"/>
    <property type="match status" value="1"/>
</dbReference>
<dbReference type="GO" id="GO:0004359">
    <property type="term" value="F:glutaminase activity"/>
    <property type="evidence" value="ECO:0007669"/>
    <property type="project" value="RHEA"/>
</dbReference>
<name>Q1UZ00_PELU1</name>
<comment type="catalytic activity">
    <reaction evidence="12">
        <text>UTP + NH4(+) + ATP = CTP + ADP + phosphate + 2 H(+)</text>
        <dbReference type="Rhea" id="RHEA:16597"/>
        <dbReference type="ChEBI" id="CHEBI:15378"/>
        <dbReference type="ChEBI" id="CHEBI:28938"/>
        <dbReference type="ChEBI" id="CHEBI:30616"/>
        <dbReference type="ChEBI" id="CHEBI:37563"/>
        <dbReference type="ChEBI" id="CHEBI:43474"/>
        <dbReference type="ChEBI" id="CHEBI:46398"/>
        <dbReference type="ChEBI" id="CHEBI:456216"/>
    </reaction>
</comment>
<feature type="binding site" evidence="12">
    <location>
        <position position="212"/>
    </location>
    <ligand>
        <name>CTP</name>
        <dbReference type="ChEBI" id="CHEBI:37563"/>
        <note>allosteric inhibitor</note>
    </ligand>
</feature>
<protein>
    <recommendedName>
        <fullName evidence="12">CTP synthase</fullName>
        <ecNumber evidence="12">6.3.4.2</ecNumber>
    </recommendedName>
    <alternativeName>
        <fullName evidence="12">Cytidine 5'-triphosphate synthase</fullName>
    </alternativeName>
    <alternativeName>
        <fullName evidence="12">Cytidine triphosphate synthetase</fullName>
        <shortName evidence="12">CTP synthetase</shortName>
        <shortName evidence="12">CTPS</shortName>
    </alternativeName>
    <alternativeName>
        <fullName evidence="12">UTP--ammonia ligase</fullName>
    </alternativeName>
</protein>
<dbReference type="HOGENOM" id="CLU_011675_5_0_5"/>
<dbReference type="NCBIfam" id="TIGR00337">
    <property type="entry name" value="PyrG"/>
    <property type="match status" value="1"/>
</dbReference>
<keyword evidence="8 12" id="KW-0315">Glutamine amidotransferase</keyword>
<dbReference type="InterPro" id="IPR027417">
    <property type="entry name" value="P-loop_NTPase"/>
</dbReference>
<evidence type="ECO:0000256" key="10">
    <source>
        <dbReference type="ARBA" id="ARBA00047781"/>
    </source>
</evidence>
<feature type="binding site" evidence="12">
    <location>
        <position position="343"/>
    </location>
    <ligand>
        <name>L-glutamine</name>
        <dbReference type="ChEBI" id="CHEBI:58359"/>
    </ligand>
</feature>
<dbReference type="SUPFAM" id="SSF52317">
    <property type="entry name" value="Class I glutamine amidotransferase-like"/>
    <property type="match status" value="1"/>
</dbReference>
<feature type="active site" description="Nucleophile; for glutamine hydrolysis" evidence="12">
    <location>
        <position position="370"/>
    </location>
</feature>
<dbReference type="GO" id="GO:0097268">
    <property type="term" value="C:cytoophidium"/>
    <property type="evidence" value="ECO:0007669"/>
    <property type="project" value="UniProtKB-ARBA"/>
</dbReference>
<comment type="catalytic activity">
    <reaction evidence="10 12">
        <text>UTP + L-glutamine + ATP + H2O = CTP + L-glutamate + ADP + phosphate + 2 H(+)</text>
        <dbReference type="Rhea" id="RHEA:26426"/>
        <dbReference type="ChEBI" id="CHEBI:15377"/>
        <dbReference type="ChEBI" id="CHEBI:15378"/>
        <dbReference type="ChEBI" id="CHEBI:29985"/>
        <dbReference type="ChEBI" id="CHEBI:30616"/>
        <dbReference type="ChEBI" id="CHEBI:37563"/>
        <dbReference type="ChEBI" id="CHEBI:43474"/>
        <dbReference type="ChEBI" id="CHEBI:46398"/>
        <dbReference type="ChEBI" id="CHEBI:58359"/>
        <dbReference type="ChEBI" id="CHEBI:456216"/>
        <dbReference type="EC" id="6.3.4.2"/>
    </reaction>
</comment>
<keyword evidence="5 12" id="KW-0547">Nucleotide-binding</keyword>
<dbReference type="GO" id="GO:0042802">
    <property type="term" value="F:identical protein binding"/>
    <property type="evidence" value="ECO:0007669"/>
    <property type="project" value="TreeGrafter"/>
</dbReference>
<feature type="binding site" evidence="12">
    <location>
        <position position="3"/>
    </location>
    <ligand>
        <name>CTP</name>
        <dbReference type="ChEBI" id="CHEBI:37563"/>
        <note>allosteric inhibitor</note>
    </ligand>
</feature>
<evidence type="ECO:0000256" key="11">
    <source>
        <dbReference type="ARBA" id="ARBA00059148"/>
    </source>
</evidence>
<organism evidence="15 16">
    <name type="scientific">Pelagibacter ubique (strain HTCC1002)</name>
    <dbReference type="NCBI Taxonomy" id="314261"/>
    <lineage>
        <taxon>Bacteria</taxon>
        <taxon>Pseudomonadati</taxon>
        <taxon>Pseudomonadota</taxon>
        <taxon>Alphaproteobacteria</taxon>
        <taxon>Candidatus Pelagibacterales</taxon>
        <taxon>Candidatus Pelagibacteraceae</taxon>
        <taxon>Candidatus Pelagibacter</taxon>
    </lineage>
</organism>